<accession>A0ABR3PQV3</accession>
<reference evidence="1 2" key="1">
    <citation type="submission" date="2023-08" db="EMBL/GenBank/DDBJ databases">
        <title>Annotated Genome Sequence of Vanrija albida AlHP1.</title>
        <authorList>
            <person name="Herzog R."/>
        </authorList>
    </citation>
    <scope>NUCLEOTIDE SEQUENCE [LARGE SCALE GENOMIC DNA]</scope>
    <source>
        <strain evidence="1 2">AlHP1</strain>
    </source>
</reference>
<gene>
    <name evidence="1" type="ORF">Q8F55_008445</name>
</gene>
<protein>
    <recommendedName>
        <fullName evidence="3">F-box domain-containing protein</fullName>
    </recommendedName>
</protein>
<dbReference type="RefSeq" id="XP_069204779.1">
    <property type="nucleotide sequence ID" value="XM_069356842.1"/>
</dbReference>
<proteinExistence type="predicted"/>
<evidence type="ECO:0000313" key="2">
    <source>
        <dbReference type="Proteomes" id="UP001565368"/>
    </source>
</evidence>
<dbReference type="GeneID" id="95989488"/>
<comment type="caution">
    <text evidence="1">The sequence shown here is derived from an EMBL/GenBank/DDBJ whole genome shotgun (WGS) entry which is preliminary data.</text>
</comment>
<keyword evidence="2" id="KW-1185">Reference proteome</keyword>
<sequence length="686" mass="76503">MPSTDPVAAFDDYLLLEIFGQLAPQDVVRAGYNVSRAWRHAITRLKLCKRIFFALPNVGTADPYVLERRALGDKRFGDDDIDWRAHCVANIIQEDAWADGRGVLRWSPDIIDTGIWYGRTYSVELVSLDRQRNTLLFIMQTSSRIPVSQPGYIHEDTKQLHLIDAKTLTPVWDPRVLPSGEYKRAFVLDVLGHVLCRHLTGEHGQDGEDGQPDEVQVWVTREAMAYFGTVPEVTDEDEECEIPGFRHLVSFSLPYATDTLVTYELSVESDAGAVDLLLLKDSDDGERMVVSRIASTVVDESRLQEKLQEIDLAPMPGLAVGEEVDFGVGMGMDKHFVMRTADAVQVYSRATNRFVMSIPAGLPGERTMFPAAVAYDLAEAVRSASVSVRRARTYALPPTGKPLIVQGSMRGLLPGSVFESPRMYHKVTSPIIDEGEDDNQVDPSPPYIAGNDMVIVYDWFGVQVIKEYQAVFLRAEAMEADEREAFVARNSIFIGYCAPAALECFDVACSGTRVVISRERETVVLDTATMTLAAAPITATFIYDLAREELGPTSNPCCTALSPTAFYEIVPLNQVQERQYRAAARRDTTMTMTPWHTSWTATHCPNFVQVNKPEQPSYGLRVVEFGAQRHVVTAEERRAWLYRRASRVLEVPSFLRPFIEGTADDSAVPPLLRPLVERAKAVSVVV</sequence>
<dbReference type="Proteomes" id="UP001565368">
    <property type="component" value="Unassembled WGS sequence"/>
</dbReference>
<evidence type="ECO:0008006" key="3">
    <source>
        <dbReference type="Google" id="ProtNLM"/>
    </source>
</evidence>
<name>A0ABR3PQV3_9TREE</name>
<organism evidence="1 2">
    <name type="scientific">Vanrija albida</name>
    <dbReference type="NCBI Taxonomy" id="181172"/>
    <lineage>
        <taxon>Eukaryota</taxon>
        <taxon>Fungi</taxon>
        <taxon>Dikarya</taxon>
        <taxon>Basidiomycota</taxon>
        <taxon>Agaricomycotina</taxon>
        <taxon>Tremellomycetes</taxon>
        <taxon>Trichosporonales</taxon>
        <taxon>Trichosporonaceae</taxon>
        <taxon>Vanrija</taxon>
    </lineage>
</organism>
<dbReference type="EMBL" id="JBBXJM010000007">
    <property type="protein sequence ID" value="KAL1404835.1"/>
    <property type="molecule type" value="Genomic_DNA"/>
</dbReference>
<evidence type="ECO:0000313" key="1">
    <source>
        <dbReference type="EMBL" id="KAL1404835.1"/>
    </source>
</evidence>